<keyword evidence="12" id="KW-0411">Iron-sulfur</keyword>
<keyword evidence="13" id="KW-0234">DNA repair</keyword>
<comment type="catalytic activity">
    <reaction evidence="1">
        <text>Hydrolyzes free adenine bases from 7,8-dihydro-8-oxoguanine:adenine mismatched double-stranded DNA, leaving an apurinic site.</text>
        <dbReference type="EC" id="3.2.2.31"/>
    </reaction>
</comment>
<accession>A0A8X7YH27</accession>
<dbReference type="GO" id="GO:0005634">
    <property type="term" value="C:nucleus"/>
    <property type="evidence" value="ECO:0007669"/>
    <property type="project" value="UniProtKB-SubCell"/>
</dbReference>
<dbReference type="Pfam" id="PF14815">
    <property type="entry name" value="NUDIX_4"/>
    <property type="match status" value="1"/>
</dbReference>
<gene>
    <name evidence="20" type="ORF">POTOM_048753</name>
</gene>
<dbReference type="Pfam" id="PF00730">
    <property type="entry name" value="HhH-GPD"/>
    <property type="match status" value="1"/>
</dbReference>
<feature type="region of interest" description="Disordered" evidence="18">
    <location>
        <begin position="1"/>
        <end position="79"/>
    </location>
</feature>
<evidence type="ECO:0000256" key="17">
    <source>
        <dbReference type="ARBA" id="ARBA00081502"/>
    </source>
</evidence>
<dbReference type="GO" id="GO:0034039">
    <property type="term" value="F:8-oxo-7,8-dihydroguanine DNA N-glycosylase activity"/>
    <property type="evidence" value="ECO:0007669"/>
    <property type="project" value="TreeGrafter"/>
</dbReference>
<evidence type="ECO:0000256" key="3">
    <source>
        <dbReference type="ARBA" id="ARBA00004123"/>
    </source>
</evidence>
<keyword evidence="21" id="KW-1185">Reference proteome</keyword>
<evidence type="ECO:0000313" key="20">
    <source>
        <dbReference type="EMBL" id="KAG6748817.1"/>
    </source>
</evidence>
<name>A0A8X7YH27_POPTO</name>
<organism evidence="20 21">
    <name type="scientific">Populus tomentosa</name>
    <name type="common">Chinese white poplar</name>
    <dbReference type="NCBI Taxonomy" id="118781"/>
    <lineage>
        <taxon>Eukaryota</taxon>
        <taxon>Viridiplantae</taxon>
        <taxon>Streptophyta</taxon>
        <taxon>Embryophyta</taxon>
        <taxon>Tracheophyta</taxon>
        <taxon>Spermatophyta</taxon>
        <taxon>Magnoliopsida</taxon>
        <taxon>eudicotyledons</taxon>
        <taxon>Gunneridae</taxon>
        <taxon>Pentapetalae</taxon>
        <taxon>rosids</taxon>
        <taxon>fabids</taxon>
        <taxon>Malpighiales</taxon>
        <taxon>Salicaceae</taxon>
        <taxon>Saliceae</taxon>
        <taxon>Populus</taxon>
    </lineage>
</organism>
<evidence type="ECO:0000256" key="16">
    <source>
        <dbReference type="ARBA" id="ARBA00058024"/>
    </source>
</evidence>
<evidence type="ECO:0000313" key="21">
    <source>
        <dbReference type="Proteomes" id="UP000886885"/>
    </source>
</evidence>
<evidence type="ECO:0000256" key="1">
    <source>
        <dbReference type="ARBA" id="ARBA00000843"/>
    </source>
</evidence>
<evidence type="ECO:0000256" key="7">
    <source>
        <dbReference type="ARBA" id="ARBA00022485"/>
    </source>
</evidence>
<sequence>MSGNTNPNVSGWRGVGRFEFSKAPSSRSSRLIQKVNTKPHLTTATTMDEENIEKPSKRKRNAAIAKPKEQRQHSSKKQVVDDIEDLFSDKETQKIRASLLDWYDHNQRDLPWRRITQTKETSFKEEEEERRAYGVWVSEVMLQQTRVQTVIDYYNRWMLKWPTLHHLAQASLEEVNEMWAGLGYYRRARFLLEVNLCGKLDIMVMFTGDHYLLSFSGIVDVIAPMGAKMIVAGGDGFPKIVSSLRKVPGIGDYTAGAIASIAFKEVVPVVDGNVIRVLARLKAISANPKDKVTIKKFWKLAAQLVDPHRPGDFNQSLMELGATLCTPVNPSCSSCPVSGQCRALTNSKLDKLVLITDYPAKSIKLKQRHEFSAVCAVEISGRQDLIEGDQSSSVFLLVKRPDEGLLAGLWEFPSVMLGKEADLTRRRKEMNRFLKKSFRLDPQKTYSVLLREDIGEFIHIFTHIRLKVYVELLIVHLKGDMSDLFSMQSGENMTWKCVDREALSSLGLTSGVRKYEASALWFKSLSRKVCPLFLLRQEKEPTQRNLDHPELEHAAVDWLVKIIGIVLNQWKRSILAYDLEVASPWRKGRFRQDDGNHPAVFLQRKGCIANRGGPQTYVREPTAGIVSRWSS</sequence>
<comment type="cofactor">
    <cofactor evidence="2">
        <name>[4Fe-4S] cluster</name>
        <dbReference type="ChEBI" id="CHEBI:49883"/>
    </cofactor>
</comment>
<evidence type="ECO:0000256" key="5">
    <source>
        <dbReference type="ARBA" id="ARBA00012045"/>
    </source>
</evidence>
<dbReference type="GO" id="GO:0046872">
    <property type="term" value="F:metal ion binding"/>
    <property type="evidence" value="ECO:0007669"/>
    <property type="project" value="UniProtKB-KW"/>
</dbReference>
<proteinExistence type="inferred from homology"/>
<evidence type="ECO:0000256" key="4">
    <source>
        <dbReference type="ARBA" id="ARBA00008343"/>
    </source>
</evidence>
<evidence type="ECO:0000256" key="15">
    <source>
        <dbReference type="ARBA" id="ARBA00023295"/>
    </source>
</evidence>
<evidence type="ECO:0000256" key="12">
    <source>
        <dbReference type="ARBA" id="ARBA00023014"/>
    </source>
</evidence>
<keyword evidence="14" id="KW-0539">Nucleus</keyword>
<dbReference type="OrthoDB" id="10248838at2759"/>
<dbReference type="GO" id="GO:0006284">
    <property type="term" value="P:base-excision repair"/>
    <property type="evidence" value="ECO:0007669"/>
    <property type="project" value="InterPro"/>
</dbReference>
<evidence type="ECO:0000256" key="10">
    <source>
        <dbReference type="ARBA" id="ARBA00022801"/>
    </source>
</evidence>
<protein>
    <recommendedName>
        <fullName evidence="6">Adenine DNA glycosylase</fullName>
        <ecNumber evidence="5">3.2.2.31</ecNumber>
    </recommendedName>
    <alternativeName>
        <fullName evidence="17">MutY homolog</fullName>
    </alternativeName>
</protein>
<evidence type="ECO:0000256" key="11">
    <source>
        <dbReference type="ARBA" id="ARBA00023004"/>
    </source>
</evidence>
<keyword evidence="8" id="KW-0479">Metal-binding</keyword>
<evidence type="ECO:0000256" key="2">
    <source>
        <dbReference type="ARBA" id="ARBA00001966"/>
    </source>
</evidence>
<keyword evidence="15" id="KW-0326">Glycosidase</keyword>
<keyword evidence="7" id="KW-0004">4Fe-4S</keyword>
<dbReference type="GO" id="GO:0035485">
    <property type="term" value="F:adenine/guanine mispair binding"/>
    <property type="evidence" value="ECO:0007669"/>
    <property type="project" value="TreeGrafter"/>
</dbReference>
<feature type="compositionally biased region" description="Polar residues" evidence="18">
    <location>
        <begin position="23"/>
        <end position="46"/>
    </location>
</feature>
<evidence type="ECO:0000256" key="14">
    <source>
        <dbReference type="ARBA" id="ARBA00023242"/>
    </source>
</evidence>
<evidence type="ECO:0000256" key="8">
    <source>
        <dbReference type="ARBA" id="ARBA00022723"/>
    </source>
</evidence>
<dbReference type="InterPro" id="IPR003265">
    <property type="entry name" value="HhH-GPD_domain"/>
</dbReference>
<dbReference type="InterPro" id="IPR029119">
    <property type="entry name" value="MutY_C"/>
</dbReference>
<dbReference type="GO" id="GO:0051539">
    <property type="term" value="F:4 iron, 4 sulfur cluster binding"/>
    <property type="evidence" value="ECO:0007669"/>
    <property type="project" value="UniProtKB-KW"/>
</dbReference>
<dbReference type="GO" id="GO:0006298">
    <property type="term" value="P:mismatch repair"/>
    <property type="evidence" value="ECO:0007669"/>
    <property type="project" value="TreeGrafter"/>
</dbReference>
<keyword evidence="9" id="KW-0227">DNA damage</keyword>
<comment type="caution">
    <text evidence="20">The sequence shown here is derived from an EMBL/GenBank/DDBJ whole genome shotgun (WGS) entry which is preliminary data.</text>
</comment>
<evidence type="ECO:0000256" key="18">
    <source>
        <dbReference type="SAM" id="MobiDB-lite"/>
    </source>
</evidence>
<evidence type="ECO:0000259" key="19">
    <source>
        <dbReference type="SMART" id="SM00478"/>
    </source>
</evidence>
<dbReference type="EC" id="3.2.2.31" evidence="5"/>
<dbReference type="EMBL" id="JAAWWB010000028">
    <property type="protein sequence ID" value="KAG6748817.1"/>
    <property type="molecule type" value="Genomic_DNA"/>
</dbReference>
<dbReference type="CDD" id="cd03431">
    <property type="entry name" value="NUDIX_DNA_Glycosylase_C-MutY"/>
    <property type="match status" value="1"/>
</dbReference>
<dbReference type="InterPro" id="IPR044298">
    <property type="entry name" value="MIG/MutY"/>
</dbReference>
<dbReference type="FunFam" id="3.90.79.10:FF:000026">
    <property type="entry name" value="Adenine DNA glycosylase"/>
    <property type="match status" value="1"/>
</dbReference>
<dbReference type="GO" id="GO:0000701">
    <property type="term" value="F:purine-specific mismatch base pair DNA N-glycosylase activity"/>
    <property type="evidence" value="ECO:0007669"/>
    <property type="project" value="UniProtKB-EC"/>
</dbReference>
<dbReference type="PANTHER" id="PTHR42944">
    <property type="entry name" value="ADENINE DNA GLYCOSYLASE"/>
    <property type="match status" value="1"/>
</dbReference>
<dbReference type="Proteomes" id="UP000886885">
    <property type="component" value="Chromosome 14D"/>
</dbReference>
<evidence type="ECO:0000256" key="13">
    <source>
        <dbReference type="ARBA" id="ARBA00023204"/>
    </source>
</evidence>
<reference evidence="20" key="1">
    <citation type="journal article" date="2020" name="bioRxiv">
        <title>Hybrid origin of Populus tomentosa Carr. identified through genome sequencing and phylogenomic analysis.</title>
        <authorList>
            <person name="An X."/>
            <person name="Gao K."/>
            <person name="Chen Z."/>
            <person name="Li J."/>
            <person name="Yang X."/>
            <person name="Yang X."/>
            <person name="Zhou J."/>
            <person name="Guo T."/>
            <person name="Zhao T."/>
            <person name="Huang S."/>
            <person name="Miao D."/>
            <person name="Khan W.U."/>
            <person name="Rao P."/>
            <person name="Ye M."/>
            <person name="Lei B."/>
            <person name="Liao W."/>
            <person name="Wang J."/>
            <person name="Ji L."/>
            <person name="Li Y."/>
            <person name="Guo B."/>
            <person name="Mustafa N.S."/>
            <person name="Li S."/>
            <person name="Yun Q."/>
            <person name="Keller S.R."/>
            <person name="Mao J."/>
            <person name="Zhang R."/>
            <person name="Strauss S.H."/>
        </authorList>
    </citation>
    <scope>NUCLEOTIDE SEQUENCE</scope>
    <source>
        <strain evidence="20">GM15</strain>
        <tissue evidence="20">Leaf</tissue>
    </source>
</reference>
<comment type="similarity">
    <text evidence="4">Belongs to the Nth/MutY family.</text>
</comment>
<keyword evidence="11" id="KW-0408">Iron</keyword>
<dbReference type="FunFam" id="1.10.1670.10:FF:000002">
    <property type="entry name" value="Adenine DNA glycosylase"/>
    <property type="match status" value="1"/>
</dbReference>
<feature type="domain" description="HhH-GPD" evidence="19">
    <location>
        <begin position="141"/>
        <end position="323"/>
    </location>
</feature>
<dbReference type="CDD" id="cd00056">
    <property type="entry name" value="ENDO3c"/>
    <property type="match status" value="1"/>
</dbReference>
<dbReference type="GO" id="GO:0032357">
    <property type="term" value="F:oxidized purine DNA binding"/>
    <property type="evidence" value="ECO:0007669"/>
    <property type="project" value="TreeGrafter"/>
</dbReference>
<comment type="subcellular location">
    <subcellularLocation>
        <location evidence="3">Nucleus</location>
    </subcellularLocation>
</comment>
<dbReference type="PANTHER" id="PTHR42944:SF1">
    <property type="entry name" value="ADENINE DNA GLYCOSYLASE"/>
    <property type="match status" value="1"/>
</dbReference>
<evidence type="ECO:0000256" key="6">
    <source>
        <dbReference type="ARBA" id="ARBA00022023"/>
    </source>
</evidence>
<comment type="function">
    <text evidence="16">Involved in oxidative DNA damage repair. Initiates repair of A*oxoG to C*G by removing the inappropriately paired adenine base from the DNA backbone. Possesses both adenine and 2-OH-A DNA glycosylase activities.</text>
</comment>
<dbReference type="SMART" id="SM00478">
    <property type="entry name" value="ENDO3c"/>
    <property type="match status" value="1"/>
</dbReference>
<keyword evidence="10" id="KW-0378">Hydrolase</keyword>
<evidence type="ECO:0000256" key="9">
    <source>
        <dbReference type="ARBA" id="ARBA00022763"/>
    </source>
</evidence>
<dbReference type="AlphaFoldDB" id="A0A8X7YH27"/>